<sequence>METIISWEIFLLTKYVFLSMKKNLFFLFALICSMSLFTACSDDDDDKIKDPVIGTWKVPAVELDENNSVIGGSVFMTWEAPEDTYLLFLPVSAIPSLAIQMGSVILPQVLQDVTLSADGNIVATYSSAGIDLSGEKPITPVWETSPADYATFKLQGNGKMLLFLNLEKIIADANTKADITTVISQLLELVKNGIPVNYALSNNNEEVKIFIDKELMTTIAAMGPAIAELIPDDPDALGSFGPMIKAILGDLPTAMSKTTKFELGLNLKK</sequence>
<reference evidence="1" key="1">
    <citation type="submission" date="2007-06" db="EMBL/GenBank/DDBJ databases">
        <authorList>
            <person name="Fulton L."/>
            <person name="Clifton S."/>
            <person name="Fulton B."/>
            <person name="Xu J."/>
            <person name="Minx P."/>
            <person name="Pepin K.H."/>
            <person name="Johnson M."/>
            <person name="Thiruvilangam P."/>
            <person name="Bhonagiri V."/>
            <person name="Nash W.E."/>
            <person name="Mardis E.R."/>
            <person name="Wilson R.K."/>
        </authorList>
    </citation>
    <scope>NUCLEOTIDE SEQUENCE [LARGE SCALE GENOMIC DNA]</scope>
    <source>
        <strain evidence="1">ATCC 8492</strain>
    </source>
</reference>
<gene>
    <name evidence="1" type="ORF">BACUNI_01685</name>
</gene>
<reference evidence="1" key="2">
    <citation type="submission" date="2013-11" db="EMBL/GenBank/DDBJ databases">
        <title>Draft genome sequence of Bacteroides uniformis (ATCC 8492).</title>
        <authorList>
            <person name="Sudarsanam P."/>
            <person name="Ley R."/>
            <person name="Guruge J."/>
            <person name="Turnbaugh P.J."/>
            <person name="Mahowald M."/>
            <person name="Liep D."/>
            <person name="Gordon J."/>
        </authorList>
    </citation>
    <scope>NUCLEOTIDE SEQUENCE</scope>
    <source>
        <strain evidence="1">ATCC 8492</strain>
    </source>
</reference>
<dbReference type="AlphaFoldDB" id="A0ABC9NDR3"/>
<evidence type="ECO:0000313" key="2">
    <source>
        <dbReference type="Proteomes" id="UP000004110"/>
    </source>
</evidence>
<dbReference type="Proteomes" id="UP000004110">
    <property type="component" value="Unassembled WGS sequence"/>
</dbReference>
<accession>A0ABC9NDR3</accession>
<evidence type="ECO:0008006" key="3">
    <source>
        <dbReference type="Google" id="ProtNLM"/>
    </source>
</evidence>
<organism evidence="1 2">
    <name type="scientific">Bacteroides uniformis (strain ATCC 8492 / DSM 6597 / CCUG 4942 / CIP 103695 / JCM 5828 / KCTC 5204 / NCTC 13054 / VPI 0061)</name>
    <dbReference type="NCBI Taxonomy" id="411479"/>
    <lineage>
        <taxon>Bacteria</taxon>
        <taxon>Pseudomonadati</taxon>
        <taxon>Bacteroidota</taxon>
        <taxon>Bacteroidia</taxon>
        <taxon>Bacteroidales</taxon>
        <taxon>Bacteroidaceae</taxon>
        <taxon>Bacteroides</taxon>
    </lineage>
</organism>
<protein>
    <recommendedName>
        <fullName evidence="3">DUF4925 domain-containing protein</fullName>
    </recommendedName>
</protein>
<name>A0ABC9NDR3_BACUC</name>
<keyword evidence="2" id="KW-1185">Reference proteome</keyword>
<evidence type="ECO:0000313" key="1">
    <source>
        <dbReference type="EMBL" id="EDO54701.1"/>
    </source>
</evidence>
<comment type="caution">
    <text evidence="1">The sequence shown here is derived from an EMBL/GenBank/DDBJ whole genome shotgun (WGS) entry which is preliminary data.</text>
</comment>
<proteinExistence type="predicted"/>
<dbReference type="EMBL" id="AAYH02000041">
    <property type="protein sequence ID" value="EDO54701.1"/>
    <property type="molecule type" value="Genomic_DNA"/>
</dbReference>